<comment type="similarity">
    <text evidence="1">Belongs to the WEB family.</text>
</comment>
<dbReference type="OrthoDB" id="4585693at2759"/>
<feature type="region of interest" description="Disordered" evidence="3">
    <location>
        <begin position="143"/>
        <end position="168"/>
    </location>
</feature>
<evidence type="ECO:0000313" key="4">
    <source>
        <dbReference type="Proteomes" id="UP000504603"/>
    </source>
</evidence>
<dbReference type="AlphaFoldDB" id="A0A6J1BYA0"/>
<evidence type="ECO:0000256" key="3">
    <source>
        <dbReference type="SAM" id="MobiDB-lite"/>
    </source>
</evidence>
<accession>A0A6J1BYA0</accession>
<reference evidence="5" key="1">
    <citation type="submission" date="2025-08" db="UniProtKB">
        <authorList>
            <consortium name="RefSeq"/>
        </authorList>
    </citation>
    <scope>IDENTIFICATION</scope>
    <source>
        <strain evidence="5">OHB3-1</strain>
    </source>
</reference>
<dbReference type="KEGG" id="mcha:111005829"/>
<dbReference type="GO" id="GO:0005829">
    <property type="term" value="C:cytosol"/>
    <property type="evidence" value="ECO:0007669"/>
    <property type="project" value="TreeGrafter"/>
</dbReference>
<keyword evidence="4" id="KW-1185">Reference proteome</keyword>
<dbReference type="PANTHER" id="PTHR32054">
    <property type="entry name" value="HEAVY CHAIN, PUTATIVE, EXPRESSED-RELATED-RELATED"/>
    <property type="match status" value="1"/>
</dbReference>
<dbReference type="GeneID" id="111005829"/>
<dbReference type="RefSeq" id="XP_022133158.1">
    <property type="nucleotide sequence ID" value="XM_022277466.1"/>
</dbReference>
<protein>
    <submittedName>
        <fullName evidence="5">WEB family protein At3g51220</fullName>
    </submittedName>
</protein>
<keyword evidence="2" id="KW-0175">Coiled coil</keyword>
<name>A0A6J1BYA0_MOMCH</name>
<dbReference type="PANTHER" id="PTHR32054:SF23">
    <property type="entry name" value="WEB FAMILY PLANT PROTEIN"/>
    <property type="match status" value="1"/>
</dbReference>
<dbReference type="GO" id="GO:0009903">
    <property type="term" value="P:chloroplast avoidance movement"/>
    <property type="evidence" value="ECO:0007669"/>
    <property type="project" value="TreeGrafter"/>
</dbReference>
<evidence type="ECO:0000313" key="5">
    <source>
        <dbReference type="RefSeq" id="XP_022133158.1"/>
    </source>
</evidence>
<dbReference type="GO" id="GO:0009904">
    <property type="term" value="P:chloroplast accumulation movement"/>
    <property type="evidence" value="ECO:0007669"/>
    <property type="project" value="TreeGrafter"/>
</dbReference>
<gene>
    <name evidence="5" type="primary">LOC111005829</name>
</gene>
<organism evidence="4 5">
    <name type="scientific">Momordica charantia</name>
    <name type="common">Bitter gourd</name>
    <name type="synonym">Balsam pear</name>
    <dbReference type="NCBI Taxonomy" id="3673"/>
    <lineage>
        <taxon>Eukaryota</taxon>
        <taxon>Viridiplantae</taxon>
        <taxon>Streptophyta</taxon>
        <taxon>Embryophyta</taxon>
        <taxon>Tracheophyta</taxon>
        <taxon>Spermatophyta</taxon>
        <taxon>Magnoliopsida</taxon>
        <taxon>eudicotyledons</taxon>
        <taxon>Gunneridae</taxon>
        <taxon>Pentapetalae</taxon>
        <taxon>rosids</taxon>
        <taxon>fabids</taxon>
        <taxon>Cucurbitales</taxon>
        <taxon>Cucurbitaceae</taxon>
        <taxon>Momordiceae</taxon>
        <taxon>Momordica</taxon>
    </lineage>
</organism>
<dbReference type="Proteomes" id="UP000504603">
    <property type="component" value="Unplaced"/>
</dbReference>
<sequence>MDGEHGDGRLVVRGRAEIDTRAPFKSVKEAVMLFGERVLVGEIYANKIKQISSENEAGQSQTRVGALREELEGTKQSLEKAKEENGLLAFYVQSLTDELERTKIELQKLKPPPHQNHQLSPVPPIMPLPIHPDVDEDLKFVENEKQSSSSTNNNNNNNNNAEIKGPTTMTTSFQKNKRYVKFASPPELNRIIVGKAADEVGVAAQTPSPPASVKRPKKKTAVPLIGWLFAQRKGNREA</sequence>
<proteinExistence type="inferred from homology"/>
<evidence type="ECO:0000256" key="1">
    <source>
        <dbReference type="ARBA" id="ARBA00005485"/>
    </source>
</evidence>
<evidence type="ECO:0000256" key="2">
    <source>
        <dbReference type="ARBA" id="ARBA00023054"/>
    </source>
</evidence>